<keyword evidence="4" id="KW-1185">Reference proteome</keyword>
<evidence type="ECO:0000313" key="3">
    <source>
        <dbReference type="EMBL" id="CAJ1950273.1"/>
    </source>
</evidence>
<organism evidence="3 4">
    <name type="scientific">Cylindrotheca closterium</name>
    <dbReference type="NCBI Taxonomy" id="2856"/>
    <lineage>
        <taxon>Eukaryota</taxon>
        <taxon>Sar</taxon>
        <taxon>Stramenopiles</taxon>
        <taxon>Ochrophyta</taxon>
        <taxon>Bacillariophyta</taxon>
        <taxon>Bacillariophyceae</taxon>
        <taxon>Bacillariophycidae</taxon>
        <taxon>Bacillariales</taxon>
        <taxon>Bacillariaceae</taxon>
        <taxon>Cylindrotheca</taxon>
    </lineage>
</organism>
<evidence type="ECO:0000259" key="2">
    <source>
        <dbReference type="PROSITE" id="PS50011"/>
    </source>
</evidence>
<dbReference type="SUPFAM" id="SSF56112">
    <property type="entry name" value="Protein kinase-like (PK-like)"/>
    <property type="match status" value="1"/>
</dbReference>
<dbReference type="PANTHER" id="PTHR23257:SF958">
    <property type="entry name" value="SERINE_THREONINE-PROTEIN KINASE WNK4"/>
    <property type="match status" value="1"/>
</dbReference>
<feature type="compositionally biased region" description="Basic and acidic residues" evidence="1">
    <location>
        <begin position="471"/>
        <end position="490"/>
    </location>
</feature>
<dbReference type="GO" id="GO:0005737">
    <property type="term" value="C:cytoplasm"/>
    <property type="evidence" value="ECO:0007669"/>
    <property type="project" value="TreeGrafter"/>
</dbReference>
<dbReference type="GO" id="GO:0007165">
    <property type="term" value="P:signal transduction"/>
    <property type="evidence" value="ECO:0007669"/>
    <property type="project" value="TreeGrafter"/>
</dbReference>
<dbReference type="Gene3D" id="3.30.200.20">
    <property type="entry name" value="Phosphorylase Kinase, domain 1"/>
    <property type="match status" value="1"/>
</dbReference>
<sequence length="520" mass="59733">MSAAYSVNHGVVNMIKIDDTNTFYGLSSSNNDGYHPVEEELSKKTDEEPHSAAGDEVGEGEGISVPQIKTRQLKRGLSAEEGAQSIYSQNLSGCSWIESSKMKKIPKFKTKELMMGLTLGSGCFGAVYEIRGFHLTGATKRSFDRSKRDDDDEEVTPGEMESRNFIARHCYRNNGDARYAIKKLKSGILEDDSSFMNGMADLANETLYLASLQHHPNIIKLRGVAVENMFSKEYFLILDRLYDTLQVRILKWKKTKKHTKGFVRSIIKDRNGQKKRKLLEERMKYAMDLMAAIAYMHDHRIIHRDLKPDNIGFDVRNDIKVFDFGLAREMPPPKTNSPNETFKFTSAGSPRYMAPEVGLGQRHNQSCDIYSFGLVFWEMLTLKRPFKNERTMHQLKENVWNPWGRQERPSVPAKFSTSIQTILHESWNPDHRARPNAHKLLDDLTKECLKLRQDMRISHTARRSTFVMLERSSRSQEMKRRSETIKEESSSRLSVHSATNFDSTAIEDFDNVSWNTKISH</sequence>
<feature type="region of interest" description="Disordered" evidence="1">
    <location>
        <begin position="470"/>
        <end position="497"/>
    </location>
</feature>
<accession>A0AAD2FRA2</accession>
<dbReference type="AlphaFoldDB" id="A0AAD2FRA2"/>
<dbReference type="InterPro" id="IPR050167">
    <property type="entry name" value="Ser_Thr_protein_kinase"/>
</dbReference>
<gene>
    <name evidence="3" type="ORF">CYCCA115_LOCUS12508</name>
</gene>
<reference evidence="3" key="1">
    <citation type="submission" date="2023-08" db="EMBL/GenBank/DDBJ databases">
        <authorList>
            <person name="Audoor S."/>
            <person name="Bilcke G."/>
        </authorList>
    </citation>
    <scope>NUCLEOTIDE SEQUENCE</scope>
</reference>
<dbReference type="EMBL" id="CAKOGP040001759">
    <property type="protein sequence ID" value="CAJ1950273.1"/>
    <property type="molecule type" value="Genomic_DNA"/>
</dbReference>
<dbReference type="PANTHER" id="PTHR23257">
    <property type="entry name" value="SERINE-THREONINE PROTEIN KINASE"/>
    <property type="match status" value="1"/>
</dbReference>
<evidence type="ECO:0000256" key="1">
    <source>
        <dbReference type="SAM" id="MobiDB-lite"/>
    </source>
</evidence>
<dbReference type="SMART" id="SM00220">
    <property type="entry name" value="S_TKc"/>
    <property type="match status" value="1"/>
</dbReference>
<name>A0AAD2FRA2_9STRA</name>
<dbReference type="PROSITE" id="PS50011">
    <property type="entry name" value="PROTEIN_KINASE_DOM"/>
    <property type="match status" value="1"/>
</dbReference>
<dbReference type="InterPro" id="IPR011009">
    <property type="entry name" value="Kinase-like_dom_sf"/>
</dbReference>
<feature type="region of interest" description="Disordered" evidence="1">
    <location>
        <begin position="34"/>
        <end position="68"/>
    </location>
</feature>
<dbReference type="GO" id="GO:0005524">
    <property type="term" value="F:ATP binding"/>
    <property type="evidence" value="ECO:0007669"/>
    <property type="project" value="InterPro"/>
</dbReference>
<dbReference type="Gene3D" id="1.10.510.10">
    <property type="entry name" value="Transferase(Phosphotransferase) domain 1"/>
    <property type="match status" value="1"/>
</dbReference>
<dbReference type="Proteomes" id="UP001295423">
    <property type="component" value="Unassembled WGS sequence"/>
</dbReference>
<dbReference type="InterPro" id="IPR000719">
    <property type="entry name" value="Prot_kinase_dom"/>
</dbReference>
<dbReference type="GO" id="GO:0004672">
    <property type="term" value="F:protein kinase activity"/>
    <property type="evidence" value="ECO:0007669"/>
    <property type="project" value="InterPro"/>
</dbReference>
<feature type="domain" description="Protein kinase" evidence="2">
    <location>
        <begin position="113"/>
        <end position="449"/>
    </location>
</feature>
<dbReference type="Pfam" id="PF00069">
    <property type="entry name" value="Pkinase"/>
    <property type="match status" value="1"/>
</dbReference>
<comment type="caution">
    <text evidence="3">The sequence shown here is derived from an EMBL/GenBank/DDBJ whole genome shotgun (WGS) entry which is preliminary data.</text>
</comment>
<protein>
    <recommendedName>
        <fullName evidence="2">Protein kinase domain-containing protein</fullName>
    </recommendedName>
</protein>
<evidence type="ECO:0000313" key="4">
    <source>
        <dbReference type="Proteomes" id="UP001295423"/>
    </source>
</evidence>
<proteinExistence type="predicted"/>
<feature type="compositionally biased region" description="Basic and acidic residues" evidence="1">
    <location>
        <begin position="35"/>
        <end position="50"/>
    </location>
</feature>